<feature type="compositionally biased region" description="Basic and acidic residues" evidence="1">
    <location>
        <begin position="501"/>
        <end position="512"/>
    </location>
</feature>
<organism evidence="2 3">
    <name type="scientific">Micromonospora orduensis</name>
    <dbReference type="NCBI Taxonomy" id="1420891"/>
    <lineage>
        <taxon>Bacteria</taxon>
        <taxon>Bacillati</taxon>
        <taxon>Actinomycetota</taxon>
        <taxon>Actinomycetes</taxon>
        <taxon>Micromonosporales</taxon>
        <taxon>Micromonosporaceae</taxon>
        <taxon>Micromonospora</taxon>
    </lineage>
</organism>
<keyword evidence="3" id="KW-1185">Reference proteome</keyword>
<protein>
    <submittedName>
        <fullName evidence="2">Uncharacterized protein</fullName>
    </submittedName>
</protein>
<evidence type="ECO:0000313" key="2">
    <source>
        <dbReference type="EMBL" id="TNH27815.1"/>
    </source>
</evidence>
<accession>A0A5C4QL64</accession>
<proteinExistence type="predicted"/>
<name>A0A5C4QL64_9ACTN</name>
<feature type="region of interest" description="Disordered" evidence="1">
    <location>
        <begin position="430"/>
        <end position="629"/>
    </location>
</feature>
<gene>
    <name evidence="2" type="ORF">FHG89_17070</name>
</gene>
<sequence>MSPTTLDRSPTRVRAVPRLLGREVELSWTNPPVSAFGGGFLLGVRVVRRERTFPLDPDDGVVVHDESAPVVDRLVDAGLTPLTRYYYTVFSYDGTDFHAGDGARASALATDEHGLGERLYRLLPAVHQREDRPLRPDEVHALAPEVQEALRVLPPQLRGAGQLRRFLTAATAPLGLMRSTAEALRQLHDVDRVAPEYLPLLAAFLDWRTDRTLPVYSQRNEVRAAPHLYRGVGTVPNLRSIVTRYTGWQIQVAEYAQHITRAHHAPQQNVFALRETGTGWVAAGDAADLLGFAPPNTGAGSATVTGTTSGPFALRAGMELTVSTDGAGPVTARFARGDAVNLGAATTAEVAAALNRQFDHLTATALPGGRLRLDAHGGTLRVEAPESSLVTLDGAPRGRLSVVPAGSSAFRLFHAVADPLGPVDNRAARRAVAGDRGPRRRAGPRAVRAGRAGRPDPGQAVPGRAVGQLDAALPRWRAGRRRAAAGRARAAGADPAGLGRPARDAGRPDPVQRRRHRRPGPGRADRPGRHPVPDPARLVPAGPRRRRPGSGRPVRGHRLRRPGRPRHRRRGRRAQQPARRAADRVGGARRRAATDLGAHRRGRPARGGPGQLHGRRRARLRPGQLPGHR</sequence>
<feature type="compositionally biased region" description="Low complexity" evidence="1">
    <location>
        <begin position="444"/>
        <end position="458"/>
    </location>
</feature>
<evidence type="ECO:0000313" key="3">
    <source>
        <dbReference type="Proteomes" id="UP000306145"/>
    </source>
</evidence>
<comment type="caution">
    <text evidence="2">The sequence shown here is derived from an EMBL/GenBank/DDBJ whole genome shotgun (WGS) entry which is preliminary data.</text>
</comment>
<feature type="compositionally biased region" description="Basic residues" evidence="1">
    <location>
        <begin position="543"/>
        <end position="573"/>
    </location>
</feature>
<dbReference type="OrthoDB" id="9812926at2"/>
<evidence type="ECO:0000256" key="1">
    <source>
        <dbReference type="SAM" id="MobiDB-lite"/>
    </source>
</evidence>
<feature type="compositionally biased region" description="Basic and acidic residues" evidence="1">
    <location>
        <begin position="523"/>
        <end position="532"/>
    </location>
</feature>
<dbReference type="Proteomes" id="UP000306145">
    <property type="component" value="Unassembled WGS sequence"/>
</dbReference>
<dbReference type="EMBL" id="VDFY01000165">
    <property type="protein sequence ID" value="TNH27815.1"/>
    <property type="molecule type" value="Genomic_DNA"/>
</dbReference>
<dbReference type="InterPro" id="IPR006521">
    <property type="entry name" value="Tail_protein_I"/>
</dbReference>
<dbReference type="Pfam" id="PF09684">
    <property type="entry name" value="Tail_P2_I"/>
    <property type="match status" value="1"/>
</dbReference>
<feature type="compositionally biased region" description="Low complexity" evidence="1">
    <location>
        <begin position="485"/>
        <end position="500"/>
    </location>
</feature>
<reference evidence="2 3" key="1">
    <citation type="submission" date="2019-06" db="EMBL/GenBank/DDBJ databases">
        <title>Micromonospora ordensis sp. nov., isolated from deep marine sediment.</title>
        <authorList>
            <person name="Veyisoglu A."/>
            <person name="Carro L."/>
            <person name="Klenk H.-P."/>
            <person name="Sahin N."/>
        </authorList>
    </citation>
    <scope>NUCLEOTIDE SEQUENCE [LARGE SCALE GENOMIC DNA]</scope>
    <source>
        <strain evidence="2 3">S2509</strain>
    </source>
</reference>
<dbReference type="AlphaFoldDB" id="A0A5C4QL64"/>
<dbReference type="RefSeq" id="WP_139585375.1">
    <property type="nucleotide sequence ID" value="NZ_VDFY01000165.1"/>
</dbReference>